<reference evidence="1" key="1">
    <citation type="submission" date="2023-08" db="EMBL/GenBank/DDBJ databases">
        <title>A de novo genome assembly of Solanum verrucosum Schlechtendal, a Mexican diploid species geographically isolated from the other diploid A-genome species in potato relatives.</title>
        <authorList>
            <person name="Hosaka K."/>
        </authorList>
    </citation>
    <scope>NUCLEOTIDE SEQUENCE</scope>
    <source>
        <tissue evidence="1">Young leaves</tissue>
    </source>
</reference>
<accession>A0AAF1A0A9</accession>
<sequence length="274" mass="30944">MAPLEAFYGRHYHSPVNWFESTEPRLHGTDFIQKALDLVKVIKDRLQTTQSRHRIYVDRRQQPLRFLVGDKVFLRVTPMKGVVRLGRRDKLSPRVAYIVCMHGVSNKFVTPRHRFSTSQILANMHQQVEDKMAFTFAEVRQHGGCIRGVPSAIAASLFSLGHERGSLTIFARSAFVMDPPHSQSVIRVIQSPRVEDCRGYVGSELKVCGSLRLRSDATGIASRANSKSANILIDNGLSQSPPNHKKNLERDLFVPNEIVDDVLVLFLSDKFPGR</sequence>
<protein>
    <submittedName>
        <fullName evidence="1">Uncharacterized protein</fullName>
    </submittedName>
</protein>
<name>A0AAF1A0A9_SOLVR</name>
<gene>
    <name evidence="1" type="ORF">MTR67_051631</name>
</gene>
<dbReference type="AlphaFoldDB" id="A0AAF1A0A9"/>
<organism evidence="1 2">
    <name type="scientific">Solanum verrucosum</name>
    <dbReference type="NCBI Taxonomy" id="315347"/>
    <lineage>
        <taxon>Eukaryota</taxon>
        <taxon>Viridiplantae</taxon>
        <taxon>Streptophyta</taxon>
        <taxon>Embryophyta</taxon>
        <taxon>Tracheophyta</taxon>
        <taxon>Spermatophyta</taxon>
        <taxon>Magnoliopsida</taxon>
        <taxon>eudicotyledons</taxon>
        <taxon>Gunneridae</taxon>
        <taxon>Pentapetalae</taxon>
        <taxon>asterids</taxon>
        <taxon>lamiids</taxon>
        <taxon>Solanales</taxon>
        <taxon>Solanaceae</taxon>
        <taxon>Solanoideae</taxon>
        <taxon>Solaneae</taxon>
        <taxon>Solanum</taxon>
    </lineage>
</organism>
<evidence type="ECO:0000313" key="1">
    <source>
        <dbReference type="EMBL" id="WMV58246.1"/>
    </source>
</evidence>
<evidence type="ECO:0000313" key="2">
    <source>
        <dbReference type="Proteomes" id="UP001234989"/>
    </source>
</evidence>
<dbReference type="EMBL" id="CP133623">
    <property type="protein sequence ID" value="WMV58246.1"/>
    <property type="molecule type" value="Genomic_DNA"/>
</dbReference>
<dbReference type="Proteomes" id="UP001234989">
    <property type="component" value="Chromosome 12"/>
</dbReference>
<keyword evidence="2" id="KW-1185">Reference proteome</keyword>
<proteinExistence type="predicted"/>